<feature type="region of interest" description="Disordered" evidence="1">
    <location>
        <begin position="195"/>
        <end position="228"/>
    </location>
</feature>
<name>A0A2N3KTK9_9PROT</name>
<geneLocation type="plasmid" evidence="2">
    <name>pCSC3H3</name>
</geneLocation>
<dbReference type="AlphaFoldDB" id="A0A2N3KTK9"/>
<keyword evidence="2" id="KW-0614">Plasmid</keyword>
<reference evidence="3 5" key="1">
    <citation type="submission" date="2017-09" db="EMBL/GenBank/DDBJ databases">
        <title>Biodiversity and function of Thalassospira species in the particle-attached aromatic-hydrocarbon-degrading consortia from the surface seawater of the South China Sea.</title>
        <authorList>
            <person name="Dong C."/>
            <person name="Liu R."/>
            <person name="Shao Z."/>
        </authorList>
    </citation>
    <scope>NUCLEOTIDE SEQUENCE [LARGE SCALE GENOMIC DNA]</scope>
    <source>
        <strain evidence="3 5">CSC1P2</strain>
    </source>
</reference>
<dbReference type="EMBL" id="NWTK01000007">
    <property type="protein sequence ID" value="PKR53882.1"/>
    <property type="molecule type" value="Genomic_DNA"/>
</dbReference>
<evidence type="ECO:0000313" key="5">
    <source>
        <dbReference type="Proteomes" id="UP000233597"/>
    </source>
</evidence>
<sequence length="228" mass="24293">MTEQNEWLPGATTSKTTKNNLKSSTAINPERLTQSGNISDPEPDFAAGAEHLASFTVDPIEGEGDDFGGMEGITTETDTEAGEMGEGAPPGEFIGPEAFFVGFCTAFNLTSLIPPYVKSLKIEITEMQQARAASDEMYEICLETPGLHFIIQPGGVWYKRLSVIGMFMVPKVMGVAKELREKRIAAQNAALWAEKKPAGANDAKPANDAPAGEKQAGASDPVDWAPAA</sequence>
<feature type="compositionally biased region" description="Low complexity" evidence="1">
    <location>
        <begin position="12"/>
        <end position="25"/>
    </location>
</feature>
<evidence type="ECO:0000313" key="3">
    <source>
        <dbReference type="EMBL" id="PKR53882.1"/>
    </source>
</evidence>
<evidence type="ECO:0000313" key="4">
    <source>
        <dbReference type="Proteomes" id="UP000233458"/>
    </source>
</evidence>
<protein>
    <submittedName>
        <fullName evidence="3">Uncharacterized protein</fullName>
    </submittedName>
</protein>
<feature type="region of interest" description="Disordered" evidence="1">
    <location>
        <begin position="1"/>
        <end position="48"/>
    </location>
</feature>
<accession>A0A2N3KTK9</accession>
<proteinExistence type="predicted"/>
<dbReference type="Proteomes" id="UP000233458">
    <property type="component" value="Plasmid pCSC3H3"/>
</dbReference>
<keyword evidence="4" id="KW-1185">Reference proteome</keyword>
<evidence type="ECO:0000256" key="1">
    <source>
        <dbReference type="SAM" id="MobiDB-lite"/>
    </source>
</evidence>
<evidence type="ECO:0000313" key="2">
    <source>
        <dbReference type="EMBL" id="AUG55723.1"/>
    </source>
</evidence>
<gene>
    <name evidence="3" type="ORF">COO20_12815</name>
    <name evidence="2" type="ORF">CSC3H3_23025</name>
</gene>
<organism evidence="3 5">
    <name type="scientific">Thalassospira marina</name>
    <dbReference type="NCBI Taxonomy" id="2048283"/>
    <lineage>
        <taxon>Bacteria</taxon>
        <taxon>Pseudomonadati</taxon>
        <taxon>Pseudomonadota</taxon>
        <taxon>Alphaproteobacteria</taxon>
        <taxon>Rhodospirillales</taxon>
        <taxon>Thalassospiraceae</taxon>
        <taxon>Thalassospira</taxon>
    </lineage>
</organism>
<dbReference type="Proteomes" id="UP000233597">
    <property type="component" value="Unassembled WGS sequence"/>
</dbReference>
<reference evidence="2 4" key="2">
    <citation type="submission" date="2017-10" db="EMBL/GenBank/DDBJ databases">
        <title>Biodiversity and function of Thalassospira species in the particle-attached aromatic-hydrocarbon-degrading consortia from the surface seawater of the China South Sea.</title>
        <authorList>
            <person name="Dong C."/>
            <person name="Liu R."/>
            <person name="Shao Z."/>
        </authorList>
    </citation>
    <scope>NUCLEOTIDE SEQUENCE [LARGE SCALE GENOMIC DNA]</scope>
    <source>
        <strain evidence="2 4">CSC3H3</strain>
        <plasmid evidence="4">pcsc3h3</plasmid>
        <plasmid evidence="2">pCSC3H3</plasmid>
    </source>
</reference>
<geneLocation type="plasmid" evidence="4">
    <name>pcsc3h3</name>
</geneLocation>
<dbReference type="KEGG" id="thac:CSC3H3_23025"/>
<feature type="compositionally biased region" description="Low complexity" evidence="1">
    <location>
        <begin position="198"/>
        <end position="212"/>
    </location>
</feature>
<dbReference type="EMBL" id="CP024200">
    <property type="protein sequence ID" value="AUG55723.1"/>
    <property type="molecule type" value="Genomic_DNA"/>
</dbReference>